<name>A0AAV7I072_COTGL</name>
<protein>
    <submittedName>
        <fullName evidence="3">Uncharacterized protein</fullName>
    </submittedName>
</protein>
<keyword evidence="4" id="KW-1185">Reference proteome</keyword>
<feature type="region of interest" description="Disordered" evidence="2">
    <location>
        <begin position="80"/>
        <end position="152"/>
    </location>
</feature>
<evidence type="ECO:0000313" key="4">
    <source>
        <dbReference type="Proteomes" id="UP000826195"/>
    </source>
</evidence>
<keyword evidence="1" id="KW-0175">Coiled coil</keyword>
<evidence type="ECO:0000256" key="2">
    <source>
        <dbReference type="SAM" id="MobiDB-lite"/>
    </source>
</evidence>
<dbReference type="Proteomes" id="UP000826195">
    <property type="component" value="Unassembled WGS sequence"/>
</dbReference>
<gene>
    <name evidence="3" type="ORF">KQX54_013272</name>
</gene>
<reference evidence="3 4" key="1">
    <citation type="journal article" date="2021" name="J. Hered.">
        <title>A chromosome-level genome assembly of the parasitoid wasp, Cotesia glomerata (Hymenoptera: Braconidae).</title>
        <authorList>
            <person name="Pinto B.J."/>
            <person name="Weis J.J."/>
            <person name="Gamble T."/>
            <person name="Ode P.J."/>
            <person name="Paul R."/>
            <person name="Zaspel J.M."/>
        </authorList>
    </citation>
    <scope>NUCLEOTIDE SEQUENCE [LARGE SCALE GENOMIC DNA]</scope>
    <source>
        <strain evidence="3">CgM1</strain>
    </source>
</reference>
<sequence length="152" mass="17341">MDRGRSDRDYDYERFRRRILCLKRELNNYRSRRNRKHQETTMTEAGPRAIENREVDQEIVFAWEIKGLLFTCTITRSSCNDLPKQNAESGKHSDPVSDSGKEKEGGGQNSQTAVAAQSTQLDESISKAIGKRLDPDNATGPPIEQEIALRWT</sequence>
<organism evidence="3 4">
    <name type="scientific">Cotesia glomerata</name>
    <name type="common">Lepidopteran parasitic wasp</name>
    <name type="synonym">Apanteles glomeratus</name>
    <dbReference type="NCBI Taxonomy" id="32391"/>
    <lineage>
        <taxon>Eukaryota</taxon>
        <taxon>Metazoa</taxon>
        <taxon>Ecdysozoa</taxon>
        <taxon>Arthropoda</taxon>
        <taxon>Hexapoda</taxon>
        <taxon>Insecta</taxon>
        <taxon>Pterygota</taxon>
        <taxon>Neoptera</taxon>
        <taxon>Endopterygota</taxon>
        <taxon>Hymenoptera</taxon>
        <taxon>Apocrita</taxon>
        <taxon>Ichneumonoidea</taxon>
        <taxon>Braconidae</taxon>
        <taxon>Microgastrinae</taxon>
        <taxon>Cotesia</taxon>
    </lineage>
</organism>
<evidence type="ECO:0000313" key="3">
    <source>
        <dbReference type="EMBL" id="KAH0540143.1"/>
    </source>
</evidence>
<feature type="compositionally biased region" description="Basic and acidic residues" evidence="2">
    <location>
        <begin position="89"/>
        <end position="105"/>
    </location>
</feature>
<comment type="caution">
    <text evidence="3">The sequence shown here is derived from an EMBL/GenBank/DDBJ whole genome shotgun (WGS) entry which is preliminary data.</text>
</comment>
<dbReference type="AlphaFoldDB" id="A0AAV7I072"/>
<evidence type="ECO:0000256" key="1">
    <source>
        <dbReference type="SAM" id="Coils"/>
    </source>
</evidence>
<feature type="compositionally biased region" description="Polar residues" evidence="2">
    <location>
        <begin position="109"/>
        <end position="123"/>
    </location>
</feature>
<accession>A0AAV7I072</accession>
<feature type="coiled-coil region" evidence="1">
    <location>
        <begin position="12"/>
        <end position="39"/>
    </location>
</feature>
<dbReference type="EMBL" id="JAHXZJ010002609">
    <property type="protein sequence ID" value="KAH0540143.1"/>
    <property type="molecule type" value="Genomic_DNA"/>
</dbReference>
<proteinExistence type="predicted"/>